<reference evidence="2" key="1">
    <citation type="submission" date="2020-10" db="EMBL/GenBank/DDBJ databases">
        <authorList>
            <person name="Han B."/>
            <person name="Lu T."/>
            <person name="Zhao Q."/>
            <person name="Huang X."/>
            <person name="Zhao Y."/>
        </authorList>
    </citation>
    <scope>NUCLEOTIDE SEQUENCE</scope>
</reference>
<proteinExistence type="predicted"/>
<dbReference type="EMBL" id="CAJGYO010000018">
    <property type="protein sequence ID" value="CAD6336747.1"/>
    <property type="molecule type" value="Genomic_DNA"/>
</dbReference>
<comment type="caution">
    <text evidence="2">The sequence shown here is derived from an EMBL/GenBank/DDBJ whole genome shotgun (WGS) entry which is preliminary data.</text>
</comment>
<feature type="compositionally biased region" description="Low complexity" evidence="1">
    <location>
        <begin position="1"/>
        <end position="13"/>
    </location>
</feature>
<dbReference type="AlphaFoldDB" id="A0A811S300"/>
<organism evidence="2 3">
    <name type="scientific">Miscanthus lutarioriparius</name>
    <dbReference type="NCBI Taxonomy" id="422564"/>
    <lineage>
        <taxon>Eukaryota</taxon>
        <taxon>Viridiplantae</taxon>
        <taxon>Streptophyta</taxon>
        <taxon>Embryophyta</taxon>
        <taxon>Tracheophyta</taxon>
        <taxon>Spermatophyta</taxon>
        <taxon>Magnoliopsida</taxon>
        <taxon>Liliopsida</taxon>
        <taxon>Poales</taxon>
        <taxon>Poaceae</taxon>
        <taxon>PACMAD clade</taxon>
        <taxon>Panicoideae</taxon>
        <taxon>Andropogonodae</taxon>
        <taxon>Andropogoneae</taxon>
        <taxon>Saccharinae</taxon>
        <taxon>Miscanthus</taxon>
    </lineage>
</organism>
<feature type="region of interest" description="Disordered" evidence="1">
    <location>
        <begin position="1"/>
        <end position="62"/>
    </location>
</feature>
<sequence>MTSAPTPTAAAPAVGGPDRANRATAAGTGEKGKRARAAGAHEDWDSGTSHRSRPVSLLGQPPADPERIEKLVGCSLKNNCLILWTRDRSSKQWIGACSVKRCNMPLCNGAIRKELKGGYDGIQKWHTVIVLALVYNNKAIRDADLILGGHRYHLQGRRLHQLVFLFASGRSVLLSSSRSLPSVRTMFLFTAGVHANAITQLPDEDAISHITVLTIPS</sequence>
<accession>A0A811S300</accession>
<evidence type="ECO:0000313" key="2">
    <source>
        <dbReference type="EMBL" id="CAD6336747.1"/>
    </source>
</evidence>
<name>A0A811S300_9POAL</name>
<protein>
    <submittedName>
        <fullName evidence="2">Uncharacterized protein</fullName>
    </submittedName>
</protein>
<evidence type="ECO:0000256" key="1">
    <source>
        <dbReference type="SAM" id="MobiDB-lite"/>
    </source>
</evidence>
<dbReference type="Proteomes" id="UP000604825">
    <property type="component" value="Unassembled WGS sequence"/>
</dbReference>
<keyword evidence="3" id="KW-1185">Reference proteome</keyword>
<gene>
    <name evidence="2" type="ORF">NCGR_LOCUS60845</name>
</gene>
<evidence type="ECO:0000313" key="3">
    <source>
        <dbReference type="Proteomes" id="UP000604825"/>
    </source>
</evidence>
<dbReference type="OrthoDB" id="10639131at2759"/>